<feature type="region of interest" description="Disordered" evidence="1">
    <location>
        <begin position="1"/>
        <end position="29"/>
    </location>
</feature>
<protein>
    <submittedName>
        <fullName evidence="2">Uncharacterized protein</fullName>
    </submittedName>
</protein>
<reference evidence="2 3" key="1">
    <citation type="submission" date="2018-06" db="EMBL/GenBank/DDBJ databases">
        <authorList>
            <consortium name="Pathogen Informatics"/>
            <person name="Doyle S."/>
        </authorList>
    </citation>
    <scope>NUCLEOTIDE SEQUENCE [LARGE SCALE GENOMIC DNA]</scope>
    <source>
        <strain evidence="2 3">NCTC11166</strain>
    </source>
</reference>
<gene>
    <name evidence="2" type="ORF">NCTC11166_00609</name>
</gene>
<evidence type="ECO:0000256" key="1">
    <source>
        <dbReference type="SAM" id="MobiDB-lite"/>
    </source>
</evidence>
<dbReference type="EMBL" id="UAQP01000005">
    <property type="protein sequence ID" value="SPU52288.1"/>
    <property type="molecule type" value="Genomic_DNA"/>
</dbReference>
<dbReference type="Proteomes" id="UP000251186">
    <property type="component" value="Unassembled WGS sequence"/>
</dbReference>
<dbReference type="AlphaFoldDB" id="A0A2X1B6N5"/>
<evidence type="ECO:0000313" key="3">
    <source>
        <dbReference type="Proteomes" id="UP000251186"/>
    </source>
</evidence>
<organism evidence="2 3">
    <name type="scientific">Brevundimonas vesicularis</name>
    <name type="common">Pseudomonas vesicularis</name>
    <dbReference type="NCBI Taxonomy" id="41276"/>
    <lineage>
        <taxon>Bacteria</taxon>
        <taxon>Pseudomonadati</taxon>
        <taxon>Pseudomonadota</taxon>
        <taxon>Alphaproteobacteria</taxon>
        <taxon>Caulobacterales</taxon>
        <taxon>Caulobacteraceae</taxon>
        <taxon>Brevundimonas</taxon>
    </lineage>
</organism>
<sequence length="91" mass="10050">MARSGQPTDPHPALRATFSQQEKGDDQPAIVIPDGFPQPFNAFAPSSVNRLILCPDRRMMAGFHPPSPPARFHPAPDPRLDELDSFFRATV</sequence>
<evidence type="ECO:0000313" key="2">
    <source>
        <dbReference type="EMBL" id="SPU52288.1"/>
    </source>
</evidence>
<accession>A0A2X1B6N5</accession>
<name>A0A2X1B6N5_BREVE</name>
<proteinExistence type="predicted"/>